<evidence type="ECO:0000256" key="8">
    <source>
        <dbReference type="ARBA" id="ARBA00022617"/>
    </source>
</evidence>
<dbReference type="SUPFAM" id="SSF52343">
    <property type="entry name" value="Ferredoxin reductase-like, C-terminal NADP-linked domain"/>
    <property type="match status" value="1"/>
</dbReference>
<keyword evidence="12" id="KW-0560">Oxidoreductase</keyword>
<comment type="cofactor">
    <cofactor evidence="3">
        <name>FAD</name>
        <dbReference type="ChEBI" id="CHEBI:57692"/>
    </cofactor>
</comment>
<gene>
    <name evidence="19" type="ORF">WJX81_005959</name>
</gene>
<dbReference type="GO" id="GO:0008482">
    <property type="term" value="F:sulfite oxidase activity"/>
    <property type="evidence" value="ECO:0007669"/>
    <property type="project" value="TreeGrafter"/>
</dbReference>
<dbReference type="PRINTS" id="PR00363">
    <property type="entry name" value="CYTOCHROMEB5"/>
</dbReference>
<dbReference type="SMART" id="SM01117">
    <property type="entry name" value="Cyt-b5"/>
    <property type="match status" value="1"/>
</dbReference>
<dbReference type="PRINTS" id="PR00371">
    <property type="entry name" value="FPNCR"/>
</dbReference>
<evidence type="ECO:0000256" key="7">
    <source>
        <dbReference type="ARBA" id="ARBA00022505"/>
    </source>
</evidence>
<dbReference type="SUPFAM" id="SSF56524">
    <property type="entry name" value="Oxidoreductase molybdopterin-binding domain"/>
    <property type="match status" value="1"/>
</dbReference>
<dbReference type="InterPro" id="IPR018506">
    <property type="entry name" value="Cyt_B5_heme-BS"/>
</dbReference>
<keyword evidence="7" id="KW-0500">Molybdenum</keyword>
<dbReference type="InterPro" id="IPR039261">
    <property type="entry name" value="FNR_nucleotide-bd"/>
</dbReference>
<evidence type="ECO:0000256" key="12">
    <source>
        <dbReference type="ARBA" id="ARBA00023002"/>
    </source>
</evidence>
<dbReference type="SUPFAM" id="SSF81296">
    <property type="entry name" value="E set domains"/>
    <property type="match status" value="1"/>
</dbReference>
<dbReference type="PROSITE" id="PS00559">
    <property type="entry name" value="MOLYBDOPTERIN_EUK"/>
    <property type="match status" value="1"/>
</dbReference>
<reference evidence="19 20" key="1">
    <citation type="journal article" date="2024" name="Nat. Commun.">
        <title>Phylogenomics reveals the evolutionary origins of lichenization in chlorophyte algae.</title>
        <authorList>
            <person name="Puginier C."/>
            <person name="Libourel C."/>
            <person name="Otte J."/>
            <person name="Skaloud P."/>
            <person name="Haon M."/>
            <person name="Grisel S."/>
            <person name="Petersen M."/>
            <person name="Berrin J.G."/>
            <person name="Delaux P.M."/>
            <person name="Dal Grande F."/>
            <person name="Keller J."/>
        </authorList>
    </citation>
    <scope>NUCLEOTIDE SEQUENCE [LARGE SCALE GENOMIC DNA]</scope>
    <source>
        <strain evidence="19 20">SAG 245.80</strain>
    </source>
</reference>
<dbReference type="InterPro" id="IPR001199">
    <property type="entry name" value="Cyt_B5-like_heme/steroid-bd"/>
</dbReference>
<dbReference type="PRINTS" id="PR00406">
    <property type="entry name" value="CYTB5RDTASE"/>
</dbReference>
<evidence type="ECO:0000259" key="17">
    <source>
        <dbReference type="PROSITE" id="PS50255"/>
    </source>
</evidence>
<comment type="similarity">
    <text evidence="5">Belongs to the nitrate reductase family.</text>
</comment>
<dbReference type="InterPro" id="IPR001709">
    <property type="entry name" value="Flavoprot_Pyr_Nucl_cyt_Rdtase"/>
</dbReference>
<evidence type="ECO:0000256" key="10">
    <source>
        <dbReference type="ARBA" id="ARBA00022723"/>
    </source>
</evidence>
<dbReference type="PROSITE" id="PS50255">
    <property type="entry name" value="CYTOCHROME_B5_2"/>
    <property type="match status" value="1"/>
</dbReference>
<evidence type="ECO:0000313" key="20">
    <source>
        <dbReference type="Proteomes" id="UP001445335"/>
    </source>
</evidence>
<dbReference type="Pfam" id="PF03404">
    <property type="entry name" value="Mo-co_dimer"/>
    <property type="match status" value="1"/>
</dbReference>
<proteinExistence type="inferred from homology"/>
<dbReference type="PROSITE" id="PS51384">
    <property type="entry name" value="FAD_FR"/>
    <property type="match status" value="1"/>
</dbReference>
<dbReference type="EMBL" id="JALJOU010000070">
    <property type="protein sequence ID" value="KAK9825864.1"/>
    <property type="molecule type" value="Genomic_DNA"/>
</dbReference>
<keyword evidence="13" id="KW-0408">Iron</keyword>
<dbReference type="PANTHER" id="PTHR19372">
    <property type="entry name" value="SULFITE REDUCTASE"/>
    <property type="match status" value="1"/>
</dbReference>
<evidence type="ECO:0000259" key="18">
    <source>
        <dbReference type="PROSITE" id="PS51384"/>
    </source>
</evidence>
<dbReference type="InterPro" id="IPR001433">
    <property type="entry name" value="OxRdtase_FAD/NAD-bd"/>
</dbReference>
<evidence type="ECO:0000256" key="16">
    <source>
        <dbReference type="SAM" id="MobiDB-lite"/>
    </source>
</evidence>
<evidence type="ECO:0000256" key="6">
    <source>
        <dbReference type="ARBA" id="ARBA00011738"/>
    </source>
</evidence>
<dbReference type="GO" id="GO:0042128">
    <property type="term" value="P:nitrate assimilation"/>
    <property type="evidence" value="ECO:0007669"/>
    <property type="project" value="UniProtKB-KW"/>
</dbReference>
<evidence type="ECO:0000256" key="2">
    <source>
        <dbReference type="ARBA" id="ARBA00001971"/>
    </source>
</evidence>
<evidence type="ECO:0000256" key="9">
    <source>
        <dbReference type="ARBA" id="ARBA00022630"/>
    </source>
</evidence>
<comment type="function">
    <text evidence="4">Nitrate reductase is a key enzyme involved in the first step of nitrate assimilation in plants, fungi and bacteria.</text>
</comment>
<dbReference type="Pfam" id="PF00970">
    <property type="entry name" value="FAD_binding_6"/>
    <property type="match status" value="1"/>
</dbReference>
<dbReference type="Gene3D" id="2.60.40.650">
    <property type="match status" value="1"/>
</dbReference>
<dbReference type="SUPFAM" id="SSF55856">
    <property type="entry name" value="Cytochrome b5-like heme/steroid binding domain"/>
    <property type="match status" value="1"/>
</dbReference>
<keyword evidence="20" id="KW-1185">Reference proteome</keyword>
<evidence type="ECO:0000256" key="14">
    <source>
        <dbReference type="ARBA" id="ARBA00023063"/>
    </source>
</evidence>
<evidence type="ECO:0000256" key="11">
    <source>
        <dbReference type="ARBA" id="ARBA00022827"/>
    </source>
</evidence>
<dbReference type="Gene3D" id="2.40.30.10">
    <property type="entry name" value="Translation factors"/>
    <property type="match status" value="1"/>
</dbReference>
<evidence type="ECO:0000256" key="13">
    <source>
        <dbReference type="ARBA" id="ARBA00023004"/>
    </source>
</evidence>
<dbReference type="InterPro" id="IPR022407">
    <property type="entry name" value="OxRdtase_Mopterin_BS"/>
</dbReference>
<feature type="compositionally biased region" description="Basic and acidic residues" evidence="16">
    <location>
        <begin position="43"/>
        <end position="62"/>
    </location>
</feature>
<dbReference type="GO" id="GO:0020037">
    <property type="term" value="F:heme binding"/>
    <property type="evidence" value="ECO:0007669"/>
    <property type="project" value="InterPro"/>
</dbReference>
<dbReference type="PANTHER" id="PTHR19372:SF7">
    <property type="entry name" value="SULFITE OXIDASE, MITOCHONDRIAL"/>
    <property type="match status" value="1"/>
</dbReference>
<keyword evidence="11" id="KW-0274">FAD</keyword>
<dbReference type="InterPro" id="IPR036400">
    <property type="entry name" value="Cyt_B5-like_heme/steroid_sf"/>
</dbReference>
<dbReference type="Proteomes" id="UP001445335">
    <property type="component" value="Unassembled WGS sequence"/>
</dbReference>
<dbReference type="Gene3D" id="3.40.50.80">
    <property type="entry name" value="Nucleotide-binding domain of ferredoxin-NADP reductase (FNR) module"/>
    <property type="match status" value="1"/>
</dbReference>
<dbReference type="GO" id="GO:0006790">
    <property type="term" value="P:sulfur compound metabolic process"/>
    <property type="evidence" value="ECO:0007669"/>
    <property type="project" value="TreeGrafter"/>
</dbReference>
<dbReference type="Pfam" id="PF00174">
    <property type="entry name" value="Oxidored_molyb"/>
    <property type="match status" value="1"/>
</dbReference>
<feature type="domain" description="Cytochrome b5 heme-binding" evidence="17">
    <location>
        <begin position="472"/>
        <end position="553"/>
    </location>
</feature>
<dbReference type="SUPFAM" id="SSF63380">
    <property type="entry name" value="Riboflavin synthase domain-like"/>
    <property type="match status" value="1"/>
</dbReference>
<comment type="caution">
    <text evidence="19">The sequence shown here is derived from an EMBL/GenBank/DDBJ whole genome shotgun (WGS) entry which is preliminary data.</text>
</comment>
<keyword evidence="10" id="KW-0479">Metal-binding</keyword>
<dbReference type="InterPro" id="IPR008335">
    <property type="entry name" value="Mopterin_OxRdtase_euk"/>
</dbReference>
<dbReference type="InterPro" id="IPR014756">
    <property type="entry name" value="Ig_E-set"/>
</dbReference>
<dbReference type="PRINTS" id="PR00407">
    <property type="entry name" value="EUMOPTERIN"/>
</dbReference>
<dbReference type="GO" id="GO:0043546">
    <property type="term" value="F:molybdopterin cofactor binding"/>
    <property type="evidence" value="ECO:0007669"/>
    <property type="project" value="InterPro"/>
</dbReference>
<dbReference type="InterPro" id="IPR017927">
    <property type="entry name" value="FAD-bd_FR_type"/>
</dbReference>
<keyword evidence="9" id="KW-0285">Flavoprotein</keyword>
<dbReference type="InterPro" id="IPR005066">
    <property type="entry name" value="MoCF_OxRdtse_dimer"/>
</dbReference>
<comment type="cofactor">
    <cofactor evidence="2">
        <name>heme</name>
        <dbReference type="ChEBI" id="CHEBI:30413"/>
    </cofactor>
</comment>
<organism evidence="19 20">
    <name type="scientific">Elliptochloris bilobata</name>
    <dbReference type="NCBI Taxonomy" id="381761"/>
    <lineage>
        <taxon>Eukaryota</taxon>
        <taxon>Viridiplantae</taxon>
        <taxon>Chlorophyta</taxon>
        <taxon>core chlorophytes</taxon>
        <taxon>Trebouxiophyceae</taxon>
        <taxon>Trebouxiophyceae incertae sedis</taxon>
        <taxon>Elliptochloris clade</taxon>
        <taxon>Elliptochloris</taxon>
    </lineage>
</organism>
<protein>
    <recommendedName>
        <fullName evidence="15">Nitrate reductase [NADH]</fullName>
    </recommendedName>
</protein>
<evidence type="ECO:0000256" key="5">
    <source>
        <dbReference type="ARBA" id="ARBA00006253"/>
    </source>
</evidence>
<evidence type="ECO:0000256" key="4">
    <source>
        <dbReference type="ARBA" id="ARBA00003838"/>
    </source>
</evidence>
<keyword evidence="8" id="KW-0349">Heme</keyword>
<name>A0AAW1QXH2_9CHLO</name>
<dbReference type="Pfam" id="PF00175">
    <property type="entry name" value="NAD_binding_1"/>
    <property type="match status" value="1"/>
</dbReference>
<comment type="subunit">
    <text evidence="6">Homodimer.</text>
</comment>
<feature type="region of interest" description="Disordered" evidence="16">
    <location>
        <begin position="1"/>
        <end position="62"/>
    </location>
</feature>
<dbReference type="InterPro" id="IPR000572">
    <property type="entry name" value="OxRdtase_Mopterin-bd_dom"/>
</dbReference>
<dbReference type="InterPro" id="IPR036374">
    <property type="entry name" value="OxRdtase_Mopterin-bd_sf"/>
</dbReference>
<comment type="cofactor">
    <cofactor evidence="1">
        <name>Mo-molybdopterin</name>
        <dbReference type="ChEBI" id="CHEBI:71302"/>
    </cofactor>
</comment>
<dbReference type="InterPro" id="IPR017938">
    <property type="entry name" value="Riboflavin_synthase-like_b-brl"/>
</dbReference>
<evidence type="ECO:0000256" key="15">
    <source>
        <dbReference type="ARBA" id="ARBA00073662"/>
    </source>
</evidence>
<dbReference type="FunFam" id="2.40.30.10:FF:000021">
    <property type="entry name" value="NADH-cytochrome b5 reductase"/>
    <property type="match status" value="1"/>
</dbReference>
<evidence type="ECO:0000313" key="19">
    <source>
        <dbReference type="EMBL" id="KAK9825864.1"/>
    </source>
</evidence>
<evidence type="ECO:0000256" key="1">
    <source>
        <dbReference type="ARBA" id="ARBA00001924"/>
    </source>
</evidence>
<dbReference type="GO" id="GO:0008940">
    <property type="term" value="F:nitrate reductase activity"/>
    <property type="evidence" value="ECO:0007669"/>
    <property type="project" value="UniProtKB-ARBA"/>
</dbReference>
<feature type="compositionally biased region" description="Low complexity" evidence="16">
    <location>
        <begin position="10"/>
        <end position="23"/>
    </location>
</feature>
<dbReference type="Pfam" id="PF00173">
    <property type="entry name" value="Cyt-b5"/>
    <property type="match status" value="1"/>
</dbReference>
<dbReference type="Gene3D" id="3.10.120.10">
    <property type="entry name" value="Cytochrome b5-like heme/steroid binding domain"/>
    <property type="match status" value="1"/>
</dbReference>
<dbReference type="PROSITE" id="PS00191">
    <property type="entry name" value="CYTOCHROME_B5_1"/>
    <property type="match status" value="1"/>
</dbReference>
<dbReference type="Gene3D" id="3.90.420.10">
    <property type="entry name" value="Oxidoreductase, molybdopterin-binding domain"/>
    <property type="match status" value="1"/>
</dbReference>
<dbReference type="GO" id="GO:0030151">
    <property type="term" value="F:molybdenum ion binding"/>
    <property type="evidence" value="ECO:0007669"/>
    <property type="project" value="InterPro"/>
</dbReference>
<feature type="domain" description="FAD-binding FR-type" evidence="18">
    <location>
        <begin position="571"/>
        <end position="683"/>
    </location>
</feature>
<dbReference type="AlphaFoldDB" id="A0AAW1QXH2"/>
<dbReference type="InterPro" id="IPR008333">
    <property type="entry name" value="Cbr1-like_FAD-bd_dom"/>
</dbReference>
<dbReference type="CDD" id="cd06183">
    <property type="entry name" value="cyt_b5_reduct_like"/>
    <property type="match status" value="1"/>
</dbReference>
<keyword evidence="14" id="KW-0534">Nitrate assimilation</keyword>
<sequence length="826" mass="90713">MAPLAAAQNGFANGSSAAQSGSGPRQDGSPSEEPLKPGTSEWALHEPATEVDSRDQATPDAWVPRHPDLIRLTGRHPLNVEPPLSVAMRDPITPASLHYVRNHGAVPRLSWGAHRLSVGGLVERPATFSMDQLLELFEEVTVTCTLTCAGNRRKEENMVAKTIGFNWGPAGTACGHWTGVRLADVLSHCGVQGAVQATRHVCFRGPKHELPQGRDGSYGTSIPVYKALDAASDVILAYRHNGRLLTPDHGYPLRIIIPGYIGGRMVKWLEAITVTEGESDNFYHFHDNRVLPSHVTEQLAKSEGWWFRPDHIINDININSVISSPAHDEVVLLTANAAYTVRGYAYCGGGRKIIRCEISLDSGKSWRLADIQRHAPPNAYGKHWAWVFYSLPISLVELLRAPELVCRAWDDNTNTQPDSFTWNLMGMLNNCHYRVKIHPVETREGGMALQFEHPTIAGAPKPLPEKARAPAGQMFSMAEVEKHDSADSAWFVHSNKVYDATPFLKDHPGGGDSILLVAGTDATEEFNAIHSDKAKAQLLDYPNAPEYAAAVMNGAMAAPAAPPVLVALDGKKRIAFRLAEKHVLSHNVRRFRFALQSPQHKFGLPVGKHVFAYGKVNGELVMRAYTPTSSDDDMGYFDLVIKVYWRNEHPRFPDGGKLSQFMEALPVGGEMEFKGPLGHFVYLGRGRYELNGVGKSMERLSMIAGGTGITPMYQVIKAVLKDADDKTQLALLYANQTPDDILLFDDLQSLAADPRLRVHYTVDRVPEGVDWAYSTGFVSEAMVREHLFPHAPGALAVMCGPPPMIKFACLPNLAKAGYSQDACVSF</sequence>
<dbReference type="FunFam" id="3.90.420.10:FF:000003">
    <property type="entry name" value="Nitrate reductase"/>
    <property type="match status" value="1"/>
</dbReference>
<evidence type="ECO:0000256" key="3">
    <source>
        <dbReference type="ARBA" id="ARBA00001974"/>
    </source>
</evidence>
<accession>A0AAW1QXH2</accession>